<dbReference type="Gene3D" id="3.20.20.190">
    <property type="entry name" value="Phosphatidylinositol (PI) phosphodiesterase"/>
    <property type="match status" value="1"/>
</dbReference>
<evidence type="ECO:0000313" key="2">
    <source>
        <dbReference type="EMBL" id="SDX07052.1"/>
    </source>
</evidence>
<evidence type="ECO:0000256" key="1">
    <source>
        <dbReference type="SAM" id="SignalP"/>
    </source>
</evidence>
<dbReference type="Proteomes" id="UP000199515">
    <property type="component" value="Unassembled WGS sequence"/>
</dbReference>
<evidence type="ECO:0000313" key="3">
    <source>
        <dbReference type="Proteomes" id="UP000199515"/>
    </source>
</evidence>
<dbReference type="SUPFAM" id="SSF51695">
    <property type="entry name" value="PLC-like phosphodiesterases"/>
    <property type="match status" value="1"/>
</dbReference>
<organism evidence="2 3">
    <name type="scientific">Amycolatopsis xylanica</name>
    <dbReference type="NCBI Taxonomy" id="589385"/>
    <lineage>
        <taxon>Bacteria</taxon>
        <taxon>Bacillati</taxon>
        <taxon>Actinomycetota</taxon>
        <taxon>Actinomycetes</taxon>
        <taxon>Pseudonocardiales</taxon>
        <taxon>Pseudonocardiaceae</taxon>
        <taxon>Amycolatopsis</taxon>
    </lineage>
</organism>
<sequence>MRFSSAALAAGMLFAVMTGTAQADPAKVSGSTTVGVHNTYDTAAYDYLARSLDNGTSLIELDVWPNIITKEWKVSHSNPLGNGNNCVAATSASQLYTGGKNKNLEYCLDDIRIWLDAHPGKGPILLKLEMKTGFSDNGGRGPDELDASIRGHLGGHVFRPADLLGGYATLDEAAKADNWPTRSSLQGKVFIEIIPGTVEEGNPTDTLKTDVEYARYLVGLKNAGRLGDAQVFPTVHGAVGGDPRDKYEAALKPWFVFFDGDANAWLTNTGPWWYDANHYFVVMTDAHNVAPAIDSRNPTPEQATQRLTDLAKAHASMITSDWVGLTTVLPLVVPRG</sequence>
<dbReference type="GO" id="GO:0006629">
    <property type="term" value="P:lipid metabolic process"/>
    <property type="evidence" value="ECO:0007669"/>
    <property type="project" value="InterPro"/>
</dbReference>
<dbReference type="CDD" id="cd08589">
    <property type="entry name" value="PI-PLCc_SaPLC1_like"/>
    <property type="match status" value="1"/>
</dbReference>
<name>A0A1H2YP97_9PSEU</name>
<protein>
    <submittedName>
        <fullName evidence="2">Phosphoinositide phospholipase C, Ca2+-dependent</fullName>
    </submittedName>
</protein>
<reference evidence="2 3" key="1">
    <citation type="submission" date="2016-10" db="EMBL/GenBank/DDBJ databases">
        <authorList>
            <person name="de Groot N.N."/>
        </authorList>
    </citation>
    <scope>NUCLEOTIDE SEQUENCE [LARGE SCALE GENOMIC DNA]</scope>
    <source>
        <strain evidence="2 3">CPCC 202699</strain>
    </source>
</reference>
<keyword evidence="1" id="KW-0732">Signal</keyword>
<gene>
    <name evidence="2" type="ORF">SAMN05421504_102211</name>
</gene>
<feature type="signal peptide" evidence="1">
    <location>
        <begin position="1"/>
        <end position="23"/>
    </location>
</feature>
<dbReference type="InterPro" id="IPR032075">
    <property type="entry name" value="PI-PLC-C1"/>
</dbReference>
<accession>A0A1H2YP97</accession>
<dbReference type="AlphaFoldDB" id="A0A1H2YP97"/>
<dbReference type="GO" id="GO:0008081">
    <property type="term" value="F:phosphoric diester hydrolase activity"/>
    <property type="evidence" value="ECO:0007669"/>
    <property type="project" value="InterPro"/>
</dbReference>
<dbReference type="EMBL" id="FNON01000002">
    <property type="protein sequence ID" value="SDX07052.1"/>
    <property type="molecule type" value="Genomic_DNA"/>
</dbReference>
<dbReference type="InterPro" id="IPR017946">
    <property type="entry name" value="PLC-like_Pdiesterase_TIM-brl"/>
</dbReference>
<dbReference type="OrthoDB" id="195526at2"/>
<dbReference type="STRING" id="589385.SAMN05421504_102211"/>
<dbReference type="Pfam" id="PF16670">
    <property type="entry name" value="PI-PLC-C1"/>
    <property type="match status" value="1"/>
</dbReference>
<dbReference type="RefSeq" id="WP_091288135.1">
    <property type="nucleotide sequence ID" value="NZ_FNON01000002.1"/>
</dbReference>
<proteinExistence type="predicted"/>
<feature type="chain" id="PRO_5011650391" evidence="1">
    <location>
        <begin position="24"/>
        <end position="336"/>
    </location>
</feature>
<keyword evidence="3" id="KW-1185">Reference proteome</keyword>